<protein>
    <recommendedName>
        <fullName evidence="4">K Homology domain-containing protein</fullName>
    </recommendedName>
</protein>
<feature type="coiled-coil region" evidence="1">
    <location>
        <begin position="369"/>
        <end position="424"/>
    </location>
</feature>
<name>E9HIR2_DAPPU</name>
<dbReference type="SUPFAM" id="SSF54791">
    <property type="entry name" value="Eukaryotic type KH-domain (KH-domain type I)"/>
    <property type="match status" value="1"/>
</dbReference>
<organism evidence="2 3">
    <name type="scientific">Daphnia pulex</name>
    <name type="common">Water flea</name>
    <dbReference type="NCBI Taxonomy" id="6669"/>
    <lineage>
        <taxon>Eukaryota</taxon>
        <taxon>Metazoa</taxon>
        <taxon>Ecdysozoa</taxon>
        <taxon>Arthropoda</taxon>
        <taxon>Crustacea</taxon>
        <taxon>Branchiopoda</taxon>
        <taxon>Diplostraca</taxon>
        <taxon>Cladocera</taxon>
        <taxon>Anomopoda</taxon>
        <taxon>Daphniidae</taxon>
        <taxon>Daphnia</taxon>
    </lineage>
</organism>
<keyword evidence="1" id="KW-0175">Coiled coil</keyword>
<dbReference type="Proteomes" id="UP000000305">
    <property type="component" value="Unassembled WGS sequence"/>
</dbReference>
<gene>
    <name evidence="2" type="ORF">DAPPUDRAFT_114611</name>
</gene>
<evidence type="ECO:0000256" key="1">
    <source>
        <dbReference type="SAM" id="Coils"/>
    </source>
</evidence>
<dbReference type="OrthoDB" id="6360802at2759"/>
<dbReference type="PhylomeDB" id="E9HIR2"/>
<feature type="coiled-coil region" evidence="1">
    <location>
        <begin position="246"/>
        <end position="304"/>
    </location>
</feature>
<dbReference type="HOGENOM" id="CLU_377786_0_0_1"/>
<evidence type="ECO:0000313" key="2">
    <source>
        <dbReference type="EMBL" id="EFX68322.1"/>
    </source>
</evidence>
<dbReference type="KEGG" id="dpx:DAPPUDRAFT_114611"/>
<dbReference type="STRING" id="6669.E9HIR2"/>
<keyword evidence="3" id="KW-1185">Reference proteome</keyword>
<feature type="coiled-coil region" evidence="1">
    <location>
        <begin position="472"/>
        <end position="600"/>
    </location>
</feature>
<dbReference type="InParanoid" id="E9HIR2"/>
<reference evidence="2 3" key="1">
    <citation type="journal article" date="2011" name="Science">
        <title>The ecoresponsive genome of Daphnia pulex.</title>
        <authorList>
            <person name="Colbourne J.K."/>
            <person name="Pfrender M.E."/>
            <person name="Gilbert D."/>
            <person name="Thomas W.K."/>
            <person name="Tucker A."/>
            <person name="Oakley T.H."/>
            <person name="Tokishita S."/>
            <person name="Aerts A."/>
            <person name="Arnold G.J."/>
            <person name="Basu M.K."/>
            <person name="Bauer D.J."/>
            <person name="Caceres C.E."/>
            <person name="Carmel L."/>
            <person name="Casola C."/>
            <person name="Choi J.H."/>
            <person name="Detter J.C."/>
            <person name="Dong Q."/>
            <person name="Dusheyko S."/>
            <person name="Eads B.D."/>
            <person name="Frohlich T."/>
            <person name="Geiler-Samerotte K.A."/>
            <person name="Gerlach D."/>
            <person name="Hatcher P."/>
            <person name="Jogdeo S."/>
            <person name="Krijgsveld J."/>
            <person name="Kriventseva E.V."/>
            <person name="Kultz D."/>
            <person name="Laforsch C."/>
            <person name="Lindquist E."/>
            <person name="Lopez J."/>
            <person name="Manak J.R."/>
            <person name="Muller J."/>
            <person name="Pangilinan J."/>
            <person name="Patwardhan R.P."/>
            <person name="Pitluck S."/>
            <person name="Pritham E.J."/>
            <person name="Rechtsteiner A."/>
            <person name="Rho M."/>
            <person name="Rogozin I.B."/>
            <person name="Sakarya O."/>
            <person name="Salamov A."/>
            <person name="Schaack S."/>
            <person name="Shapiro H."/>
            <person name="Shiga Y."/>
            <person name="Skalitzky C."/>
            <person name="Smith Z."/>
            <person name="Souvorov A."/>
            <person name="Sung W."/>
            <person name="Tang Z."/>
            <person name="Tsuchiya D."/>
            <person name="Tu H."/>
            <person name="Vos H."/>
            <person name="Wang M."/>
            <person name="Wolf Y.I."/>
            <person name="Yamagata H."/>
            <person name="Yamada T."/>
            <person name="Ye Y."/>
            <person name="Shaw J.R."/>
            <person name="Andrews J."/>
            <person name="Crease T.J."/>
            <person name="Tang H."/>
            <person name="Lucas S.M."/>
            <person name="Robertson H.M."/>
            <person name="Bork P."/>
            <person name="Koonin E.V."/>
            <person name="Zdobnov E.M."/>
            <person name="Grigoriev I.V."/>
            <person name="Lynch M."/>
            <person name="Boore J.L."/>
        </authorList>
    </citation>
    <scope>NUCLEOTIDE SEQUENCE [LARGE SCALE GENOMIC DNA]</scope>
</reference>
<dbReference type="AlphaFoldDB" id="E9HIR2"/>
<dbReference type="PANTHER" id="PTHR36943">
    <property type="entry name" value="CCHC-TYPE DOMAIN-CONTAINING PROTEIN"/>
    <property type="match status" value="1"/>
</dbReference>
<dbReference type="FunCoup" id="E9HIR2">
    <property type="interactions" value="63"/>
</dbReference>
<dbReference type="GO" id="GO:0003723">
    <property type="term" value="F:RNA binding"/>
    <property type="evidence" value="ECO:0007669"/>
    <property type="project" value="InterPro"/>
</dbReference>
<evidence type="ECO:0000313" key="3">
    <source>
        <dbReference type="Proteomes" id="UP000000305"/>
    </source>
</evidence>
<dbReference type="OMA" id="RKEHAIT"/>
<evidence type="ECO:0008006" key="4">
    <source>
        <dbReference type="Google" id="ProtNLM"/>
    </source>
</evidence>
<dbReference type="PANTHER" id="PTHR36943:SF1">
    <property type="entry name" value="CCHC-TYPE DOMAIN-CONTAINING PROTEIN"/>
    <property type="match status" value="1"/>
</dbReference>
<dbReference type="InterPro" id="IPR036612">
    <property type="entry name" value="KH_dom_type_1_sf"/>
</dbReference>
<sequence length="836" mass="95505">MDFFSRMTESQTRRSAVNLNKIKPDVACSNQHALTRPVINDGFSTSSGEDLNNQSFLRLMATVEEKNLIALENQRLANELSLAQSQLTDSSSKLQMFQNVHDELATTKSQLEEKESLIFDMTEKNLFLTNENSRLRRKIDRDRLLESSRAIEKKLMLLNKERLVNHVNVLQTQLKSNSNLQMFQNLHIELAKTKSKLEKQNSLITDMTEKNLRLANDDSRLRRKVEDRDRIIASSAIEKNLIVLDKERLTNELSLLQSQLTDSSSKLQMFQNVHDELATTKIELENNKREMTNIEEKNLRLTNDDSRLRRKIEDRDKLIASSQAEVEALKNCLDEQKLSKVHDELAVAKPSSPIASSRAIENNPFVLDKERLENELSLLQSQLTDSSSKLQNVHDELATTKSELEEKERVMTEIIAENVHLTNENSVLMRKIEAKDRLIAYKRTKFEELHNCYEEKKLHKVHNELASSQRALVSKNRAIIKLQEQNQESRAELEKLRTCLSEQQLDTSQLAVATRELESKSRTITELEAKNLTLAENDSQLRQKMEETDRLLLSSKAEANELRASLTNQTDTIEQLLDQVKSLEKEKDEALQKLAEMENNQKGMKPKLTVGVGCGSNEEVFSQLQIEEPIIPPVSEITEILTPFLACNSTAVQAKSSVTEPQPLVTDAMENTPAQTFNEKKAVKQSTKQPQAALPEFSITTTIEKEVYVDRIVVTGIANKDCGRVVGRHGSNAKRIEEEYWVSVYFINGYLFITGGDAESRLAACSDIIDNLPVTIECPKINLRRNIFYEDYLLRELAFNHNVQIYRPCQENKYVTIWGTLANCKRVYAILQNGTR</sequence>
<proteinExistence type="predicted"/>
<dbReference type="EMBL" id="GL732657">
    <property type="protein sequence ID" value="EFX68322.1"/>
    <property type="molecule type" value="Genomic_DNA"/>
</dbReference>
<accession>E9HIR2</accession>